<reference evidence="1" key="1">
    <citation type="journal article" date="2014" name="Front. Microbiol.">
        <title>High frequency of phylogenetically diverse reductive dehalogenase-homologous genes in deep subseafloor sedimentary metagenomes.</title>
        <authorList>
            <person name="Kawai M."/>
            <person name="Futagami T."/>
            <person name="Toyoda A."/>
            <person name="Takaki Y."/>
            <person name="Nishi S."/>
            <person name="Hori S."/>
            <person name="Arai W."/>
            <person name="Tsubouchi T."/>
            <person name="Morono Y."/>
            <person name="Uchiyama I."/>
            <person name="Ito T."/>
            <person name="Fujiyama A."/>
            <person name="Inagaki F."/>
            <person name="Takami H."/>
        </authorList>
    </citation>
    <scope>NUCLEOTIDE SEQUENCE</scope>
    <source>
        <strain evidence="1">Expedition CK06-06</strain>
    </source>
</reference>
<proteinExistence type="predicted"/>
<organism evidence="1">
    <name type="scientific">marine sediment metagenome</name>
    <dbReference type="NCBI Taxonomy" id="412755"/>
    <lineage>
        <taxon>unclassified sequences</taxon>
        <taxon>metagenomes</taxon>
        <taxon>ecological metagenomes</taxon>
    </lineage>
</organism>
<name>X1QNF6_9ZZZZ</name>
<sequence>MVLAIKCPLPRSWIPILKTKRGRPHTYWGKEEYGLMLVTERGINAGDRVAQGVSESDRFDSSRFPTIAQEECTR</sequence>
<comment type="caution">
    <text evidence="1">The sequence shown here is derived from an EMBL/GenBank/DDBJ whole genome shotgun (WGS) entry which is preliminary data.</text>
</comment>
<accession>X1QNF6</accession>
<dbReference type="EMBL" id="BARV01030767">
    <property type="protein sequence ID" value="GAI44804.1"/>
    <property type="molecule type" value="Genomic_DNA"/>
</dbReference>
<evidence type="ECO:0000313" key="1">
    <source>
        <dbReference type="EMBL" id="GAI44804.1"/>
    </source>
</evidence>
<dbReference type="AlphaFoldDB" id="X1QNF6"/>
<protein>
    <submittedName>
        <fullName evidence="1">Uncharacterized protein</fullName>
    </submittedName>
</protein>
<gene>
    <name evidence="1" type="ORF">S06H3_48809</name>
</gene>